<sequence>MPPTLHGHLSTCHACLPAYPGQPGQWLAGVRRQVQEGAAGDDENHGTATSPTASSLCNHWSTTGLLASARSTLSLTLDHRHFVKSPGMTSRHQPSDISHQSQGLPRGSRPTAHGSPHAATSHMTTHLYLVAAVRDALPPAPS</sequence>
<reference evidence="2" key="1">
    <citation type="submission" date="2023-06" db="EMBL/GenBank/DDBJ databases">
        <authorList>
            <person name="Noh H."/>
        </authorList>
    </citation>
    <scope>NUCLEOTIDE SEQUENCE</scope>
    <source>
        <strain evidence="2">DUCC20226</strain>
    </source>
</reference>
<keyword evidence="3" id="KW-1185">Reference proteome</keyword>
<evidence type="ECO:0000256" key="1">
    <source>
        <dbReference type="SAM" id="MobiDB-lite"/>
    </source>
</evidence>
<accession>A0AAD9S860</accession>
<dbReference type="Proteomes" id="UP001265746">
    <property type="component" value="Unassembled WGS sequence"/>
</dbReference>
<comment type="caution">
    <text evidence="2">The sequence shown here is derived from an EMBL/GenBank/DDBJ whole genome shotgun (WGS) entry which is preliminary data.</text>
</comment>
<proteinExistence type="predicted"/>
<gene>
    <name evidence="2" type="ORF">N8I77_008620</name>
</gene>
<protein>
    <submittedName>
        <fullName evidence="2">Uncharacterized protein</fullName>
    </submittedName>
</protein>
<feature type="compositionally biased region" description="Polar residues" evidence="1">
    <location>
        <begin position="87"/>
        <end position="103"/>
    </location>
</feature>
<dbReference type="EMBL" id="JAUJFL010000005">
    <property type="protein sequence ID" value="KAK2602053.1"/>
    <property type="molecule type" value="Genomic_DNA"/>
</dbReference>
<feature type="region of interest" description="Disordered" evidence="1">
    <location>
        <begin position="84"/>
        <end position="120"/>
    </location>
</feature>
<evidence type="ECO:0000313" key="3">
    <source>
        <dbReference type="Proteomes" id="UP001265746"/>
    </source>
</evidence>
<evidence type="ECO:0000313" key="2">
    <source>
        <dbReference type="EMBL" id="KAK2602053.1"/>
    </source>
</evidence>
<name>A0AAD9S860_PHOAM</name>
<dbReference type="AlphaFoldDB" id="A0AAD9S860"/>
<organism evidence="2 3">
    <name type="scientific">Phomopsis amygdali</name>
    <name type="common">Fusicoccum amygdali</name>
    <dbReference type="NCBI Taxonomy" id="1214568"/>
    <lineage>
        <taxon>Eukaryota</taxon>
        <taxon>Fungi</taxon>
        <taxon>Dikarya</taxon>
        <taxon>Ascomycota</taxon>
        <taxon>Pezizomycotina</taxon>
        <taxon>Sordariomycetes</taxon>
        <taxon>Sordariomycetidae</taxon>
        <taxon>Diaporthales</taxon>
        <taxon>Diaporthaceae</taxon>
        <taxon>Diaporthe</taxon>
    </lineage>
</organism>